<dbReference type="AlphaFoldDB" id="A0A3L8PYZ3"/>
<dbReference type="GO" id="GO:0003824">
    <property type="term" value="F:catalytic activity"/>
    <property type="evidence" value="ECO:0007669"/>
    <property type="project" value="InterPro"/>
</dbReference>
<evidence type="ECO:0000256" key="3">
    <source>
        <dbReference type="ARBA" id="ARBA00022679"/>
    </source>
</evidence>
<dbReference type="InterPro" id="IPR007197">
    <property type="entry name" value="rSAM"/>
</dbReference>
<keyword evidence="3" id="KW-0808">Transferase</keyword>
<dbReference type="EMBL" id="QZEI01000038">
    <property type="protein sequence ID" value="RLV59312.1"/>
    <property type="molecule type" value="Genomic_DNA"/>
</dbReference>
<dbReference type="SFLD" id="SFLDG01123">
    <property type="entry name" value="methyltransferase_(Class_B)"/>
    <property type="match status" value="1"/>
</dbReference>
<dbReference type="SFLD" id="SFLDS00029">
    <property type="entry name" value="Radical_SAM"/>
    <property type="match status" value="1"/>
</dbReference>
<keyword evidence="4" id="KW-0949">S-adenosyl-L-methionine</keyword>
<evidence type="ECO:0000313" key="10">
    <source>
        <dbReference type="Proteomes" id="UP000281474"/>
    </source>
</evidence>
<evidence type="ECO:0000256" key="1">
    <source>
        <dbReference type="ARBA" id="ARBA00001966"/>
    </source>
</evidence>
<evidence type="ECO:0000256" key="7">
    <source>
        <dbReference type="ARBA" id="ARBA00023014"/>
    </source>
</evidence>
<dbReference type="Pfam" id="PF04055">
    <property type="entry name" value="Radical_SAM"/>
    <property type="match status" value="1"/>
</dbReference>
<evidence type="ECO:0000259" key="8">
    <source>
        <dbReference type="PROSITE" id="PS51918"/>
    </source>
</evidence>
<organism evidence="9 10">
    <name type="scientific">Parashewanella curva</name>
    <dbReference type="NCBI Taxonomy" id="2338552"/>
    <lineage>
        <taxon>Bacteria</taxon>
        <taxon>Pseudomonadati</taxon>
        <taxon>Pseudomonadota</taxon>
        <taxon>Gammaproteobacteria</taxon>
        <taxon>Alteromonadales</taxon>
        <taxon>Shewanellaceae</taxon>
        <taxon>Parashewanella</taxon>
    </lineage>
</organism>
<dbReference type="InterPro" id="IPR006638">
    <property type="entry name" value="Elp3/MiaA/NifB-like_rSAM"/>
</dbReference>
<keyword evidence="5" id="KW-0479">Metal-binding</keyword>
<evidence type="ECO:0000313" key="9">
    <source>
        <dbReference type="EMBL" id="RLV59312.1"/>
    </source>
</evidence>
<feature type="domain" description="Radical SAM core" evidence="8">
    <location>
        <begin position="156"/>
        <end position="371"/>
    </location>
</feature>
<keyword evidence="6" id="KW-0408">Iron</keyword>
<keyword evidence="10" id="KW-1185">Reference proteome</keyword>
<dbReference type="CDD" id="cd01335">
    <property type="entry name" value="Radical_SAM"/>
    <property type="match status" value="1"/>
</dbReference>
<evidence type="ECO:0000256" key="2">
    <source>
        <dbReference type="ARBA" id="ARBA00022603"/>
    </source>
</evidence>
<dbReference type="SFLD" id="SFLDG01082">
    <property type="entry name" value="B12-binding_domain_containing"/>
    <property type="match status" value="1"/>
</dbReference>
<dbReference type="Gene3D" id="3.40.50.280">
    <property type="entry name" value="Cobalamin-binding domain"/>
    <property type="match status" value="1"/>
</dbReference>
<name>A0A3L8PYZ3_9GAMM</name>
<evidence type="ECO:0000256" key="6">
    <source>
        <dbReference type="ARBA" id="ARBA00023004"/>
    </source>
</evidence>
<proteinExistence type="predicted"/>
<dbReference type="SUPFAM" id="SSF102114">
    <property type="entry name" value="Radical SAM enzymes"/>
    <property type="match status" value="1"/>
</dbReference>
<protein>
    <submittedName>
        <fullName evidence="9">Radical SAM protein</fullName>
    </submittedName>
</protein>
<dbReference type="RefSeq" id="WP_121839413.1">
    <property type="nucleotide sequence ID" value="NZ_ML014787.1"/>
</dbReference>
<dbReference type="Proteomes" id="UP000281474">
    <property type="component" value="Unassembled WGS sequence"/>
</dbReference>
<dbReference type="InterPro" id="IPR023404">
    <property type="entry name" value="rSAM_horseshoe"/>
</dbReference>
<dbReference type="InterPro" id="IPR051198">
    <property type="entry name" value="BchE-like"/>
</dbReference>
<dbReference type="InterPro" id="IPR034466">
    <property type="entry name" value="Methyltransferase_Class_B"/>
</dbReference>
<gene>
    <name evidence="9" type="ORF">D5018_12920</name>
</gene>
<reference evidence="9 10" key="1">
    <citation type="submission" date="2018-09" db="EMBL/GenBank/DDBJ databases">
        <title>Phylogeny of the Shewanellaceae, and recommendation for two new genera, Pseudoshewanella and Parashewanella.</title>
        <authorList>
            <person name="Wang G."/>
        </authorList>
    </citation>
    <scope>NUCLEOTIDE SEQUENCE [LARGE SCALE GENOMIC DNA]</scope>
    <source>
        <strain evidence="9 10">C51</strain>
    </source>
</reference>
<comment type="caution">
    <text evidence="9">The sequence shown here is derived from an EMBL/GenBank/DDBJ whole genome shotgun (WGS) entry which is preliminary data.</text>
</comment>
<keyword evidence="2" id="KW-0489">Methyltransferase</keyword>
<sequence length="415" mass="46756">MNILIIKASAESDFKDYKKYMSSPPQGIFSLAAAMPNAHSFEIIDETNGDKLSKKQIEWAQLAILTASTPDITHAYQLAQKLKESSLMVVLSGLHVTFLPSEAAYYADSVIIGEAEPVWQTLLADADKGLLKPSYKSNEQVDMGNLNPWPNTADLKERYGTWGVLVGRGCKNSCSYCTVRPFFKREVFRPVSHVIDEIRASGKKYLELHADNLCSDPDYAFELFTELKKLKVQWVGEATLDFAENEALVEAAAQSGLTYLLVGLETCSHPALKMAGKGFIKPARAKELIRRLHDNDIVVDSCMLFGFDEHEKDIFDETIAFVDDVKLDVIHPNFITPFPGTKFYNQLLREERLLSNDWADYDCSHVVFQPKHMTPQELENGVIKVRDTLYSTGRRLKRFARVTSMQGLYVSSMTT</sequence>
<evidence type="ECO:0000256" key="5">
    <source>
        <dbReference type="ARBA" id="ARBA00022723"/>
    </source>
</evidence>
<keyword evidence="7" id="KW-0411">Iron-sulfur</keyword>
<dbReference type="InterPro" id="IPR058240">
    <property type="entry name" value="rSAM_sf"/>
</dbReference>
<dbReference type="OrthoDB" id="9801424at2"/>
<dbReference type="GO" id="GO:0046872">
    <property type="term" value="F:metal ion binding"/>
    <property type="evidence" value="ECO:0007669"/>
    <property type="project" value="UniProtKB-KW"/>
</dbReference>
<dbReference type="Gene3D" id="3.80.30.20">
    <property type="entry name" value="tm_1862 like domain"/>
    <property type="match status" value="1"/>
</dbReference>
<dbReference type="PANTHER" id="PTHR43409">
    <property type="entry name" value="ANAEROBIC MAGNESIUM-PROTOPORPHYRIN IX MONOMETHYL ESTER CYCLASE-RELATED"/>
    <property type="match status" value="1"/>
</dbReference>
<evidence type="ECO:0000256" key="4">
    <source>
        <dbReference type="ARBA" id="ARBA00022691"/>
    </source>
</evidence>
<dbReference type="GO" id="GO:0005829">
    <property type="term" value="C:cytosol"/>
    <property type="evidence" value="ECO:0007669"/>
    <property type="project" value="TreeGrafter"/>
</dbReference>
<dbReference type="GO" id="GO:0051539">
    <property type="term" value="F:4 iron, 4 sulfur cluster binding"/>
    <property type="evidence" value="ECO:0007669"/>
    <property type="project" value="UniProtKB-KW"/>
</dbReference>
<dbReference type="PROSITE" id="PS51918">
    <property type="entry name" value="RADICAL_SAM"/>
    <property type="match status" value="1"/>
</dbReference>
<comment type="cofactor">
    <cofactor evidence="1">
        <name>[4Fe-4S] cluster</name>
        <dbReference type="ChEBI" id="CHEBI:49883"/>
    </cofactor>
</comment>
<dbReference type="PANTHER" id="PTHR43409:SF7">
    <property type="entry name" value="BLL1977 PROTEIN"/>
    <property type="match status" value="1"/>
</dbReference>
<dbReference type="SMART" id="SM00729">
    <property type="entry name" value="Elp3"/>
    <property type="match status" value="1"/>
</dbReference>
<accession>A0A3L8PYZ3</accession>